<dbReference type="RefSeq" id="WP_322185916.1">
    <property type="nucleotide sequence ID" value="NZ_JAXLPB010000001.1"/>
</dbReference>
<evidence type="ECO:0000313" key="2">
    <source>
        <dbReference type="Proteomes" id="UP001294412"/>
    </source>
</evidence>
<organism evidence="1 2">
    <name type="scientific">Fulvimarina uroteuthidis</name>
    <dbReference type="NCBI Taxonomy" id="3098149"/>
    <lineage>
        <taxon>Bacteria</taxon>
        <taxon>Pseudomonadati</taxon>
        <taxon>Pseudomonadota</taxon>
        <taxon>Alphaproteobacteria</taxon>
        <taxon>Hyphomicrobiales</taxon>
        <taxon>Aurantimonadaceae</taxon>
        <taxon>Fulvimarina</taxon>
    </lineage>
</organism>
<dbReference type="SUPFAM" id="SSF159245">
    <property type="entry name" value="AttH-like"/>
    <property type="match status" value="1"/>
</dbReference>
<accession>A0ABU5I0Z1</accession>
<name>A0ABU5I0Z1_9HYPH</name>
<dbReference type="CDD" id="cd21471">
    <property type="entry name" value="CrtC-like"/>
    <property type="match status" value="1"/>
</dbReference>
<sequence length="272" mass="30799">MGSVFSPYYKIAGRGRPENHVSINVALYGPGARRWAMTERGEKDLARDASVLSVGPSAMQWDGDCLTVSIDEITPLIPRRVRGTVKLYPEALQNRPMPLDRAGRHCWWPIAPCARVEARFDDPAISWNGHGYLDFNTGAEPLEDRFSSWNWSRACVPGGTAVLYDLVERDGDNLTLAIKFDPKADVTDFEPPSAKTLKTSFWRMKRTTRTEAPLETGVRKTLEDSPFYARSLVDTVLFGAKTVAMHESLDLDRFRNPVIQTMLPYRMPRRFF</sequence>
<gene>
    <name evidence="1" type="ORF">U0C82_04815</name>
</gene>
<proteinExistence type="predicted"/>
<keyword evidence="2" id="KW-1185">Reference proteome</keyword>
<dbReference type="EMBL" id="JAXLPB010000001">
    <property type="protein sequence ID" value="MDY8108474.1"/>
    <property type="molecule type" value="Genomic_DNA"/>
</dbReference>
<evidence type="ECO:0000313" key="1">
    <source>
        <dbReference type="EMBL" id="MDY8108474.1"/>
    </source>
</evidence>
<comment type="caution">
    <text evidence="1">The sequence shown here is derived from an EMBL/GenBank/DDBJ whole genome shotgun (WGS) entry which is preliminary data.</text>
</comment>
<protein>
    <submittedName>
        <fullName evidence="1">Carotenoid 1,2-hydratase</fullName>
    </submittedName>
</protein>
<dbReference type="Proteomes" id="UP001294412">
    <property type="component" value="Unassembled WGS sequence"/>
</dbReference>
<reference evidence="1 2" key="1">
    <citation type="submission" date="2023-12" db="EMBL/GenBank/DDBJ databases">
        <title>Description of Novel Strain Fulvimarina sp. 2208YS6-2-32 isolated from Uroteuthis (Photololigo) edulis.</title>
        <authorList>
            <person name="Park J.-S."/>
        </authorList>
    </citation>
    <scope>NUCLEOTIDE SEQUENCE [LARGE SCALE GENOMIC DNA]</scope>
    <source>
        <strain evidence="1 2">2208YS6-2-32</strain>
    </source>
</reference>